<dbReference type="EMBL" id="CP012023">
    <property type="protein sequence ID" value="ALI55692.1"/>
    <property type="molecule type" value="Genomic_DNA"/>
</dbReference>
<gene>
    <name evidence="1" type="ORF">IMCC12053_1745</name>
</gene>
<organism evidence="1 2">
    <name type="scientific">Celeribacter marinus</name>
    <dbReference type="NCBI Taxonomy" id="1397108"/>
    <lineage>
        <taxon>Bacteria</taxon>
        <taxon>Pseudomonadati</taxon>
        <taxon>Pseudomonadota</taxon>
        <taxon>Alphaproteobacteria</taxon>
        <taxon>Rhodobacterales</taxon>
        <taxon>Roseobacteraceae</taxon>
        <taxon>Celeribacter</taxon>
    </lineage>
</organism>
<dbReference type="KEGG" id="cmar:IMCC12053_1745"/>
<dbReference type="PATRIC" id="fig|1397108.4.peg.1782"/>
<protein>
    <submittedName>
        <fullName evidence="1">Putative phage tail protein</fullName>
    </submittedName>
</protein>
<accession>A0A0N9ZIY8</accession>
<dbReference type="Proteomes" id="UP000064920">
    <property type="component" value="Chromosome"/>
</dbReference>
<dbReference type="OrthoDB" id="7659420at2"/>
<dbReference type="STRING" id="1397108.IMCC12053_1745"/>
<dbReference type="AlphaFoldDB" id="A0A0N9ZIY8"/>
<evidence type="ECO:0000313" key="1">
    <source>
        <dbReference type="EMBL" id="ALI55692.1"/>
    </source>
</evidence>
<name>A0A0N9ZIY8_9RHOB</name>
<keyword evidence="2" id="KW-1185">Reference proteome</keyword>
<sequence>MARKKKSASDPSPVDVEDQVSETVDVENVSADVDLVSDVETATTDEITIDATDDPLSDTIEPDKTDDIAQADPLITNTVSPKKSGFVPALLGAVACVVIGYGAANLIKPDGWPFPGTNTTELTAKVEALEAEVTALRSNAQKLDGDLIGVRASLEEQIKTEVGAIDLNSRIAPLADNLSSLEARLSTVEARPVQEAIVSPEATAAYERQLEQMRTLLNDEVSRLQTAQASAQADEMAATAATALASLKAAIDSGNPYADLLTGIEIEIPAAIEGASETGVAAISVLQDGFAPAAREALTASARAAYDEGTQGWFETFTRTQLGLRSLDPKDGDSADAILSRAGAKVTDADFPAALSELENLPDAGRTAMADWIEKASARVAVTDALQSMFGQ</sequence>
<evidence type="ECO:0000313" key="2">
    <source>
        <dbReference type="Proteomes" id="UP000064920"/>
    </source>
</evidence>
<dbReference type="RefSeq" id="WP_062218038.1">
    <property type="nucleotide sequence ID" value="NZ_CP012023.1"/>
</dbReference>
<reference evidence="1 2" key="1">
    <citation type="submission" date="2015-05" db="EMBL/GenBank/DDBJ databases">
        <authorList>
            <person name="Wang D.B."/>
            <person name="Wang M."/>
        </authorList>
    </citation>
    <scope>NUCLEOTIDE SEQUENCE [LARGE SCALE GENOMIC DNA]</scope>
    <source>
        <strain evidence="1 2">IMCC 12053</strain>
    </source>
</reference>
<proteinExistence type="predicted"/>